<evidence type="ECO:0000256" key="4">
    <source>
        <dbReference type="ARBA" id="ARBA00022737"/>
    </source>
</evidence>
<dbReference type="InterPro" id="IPR013083">
    <property type="entry name" value="Znf_RING/FYVE/PHD"/>
</dbReference>
<keyword evidence="8" id="KW-0804">Transcription</keyword>
<dbReference type="InterPro" id="IPR019787">
    <property type="entry name" value="Znf_PHD-finger"/>
</dbReference>
<evidence type="ECO:0000256" key="5">
    <source>
        <dbReference type="ARBA" id="ARBA00022771"/>
    </source>
</evidence>
<dbReference type="Pfam" id="PF14051">
    <property type="entry name" value="DPF1-3_N"/>
    <property type="match status" value="1"/>
</dbReference>
<sequence>MAARGVAVRESKQPKEIYQDALDNVSAFNARLCFERKMRAPFLDAQTGIAMNNCSLWLSRFMRREPKTPQYIYTYPEKRWRKRKRIYHPENDEEEGSHVENEVEGSSCPGEPDSEQTSEVPESSAQDVVKDDVIEQEVVPLDSSDLEEDIEESTVVSDDEEYEAYKRKKPGRPGRKKGVAVGASAIKHFPRAAMMSSSGSLTVRNITKEELARMNPDDRKKPYVCEICGRRYKNGPGLKYHYTHYNHDLDNNPSQEESHPSMPTTPASSMIAVESPNPPSPAVKVARKMDGPRLHTATPNSYCDFCLGDRLHNKKTGASEELLSCADCGRSGHPSCLQFTARLTENVKKYHWQCIECKSCSLCGTSDNDDQLLFCDDCDRGYHMYCLKPPMSKPPEGHWMCNLCRASLVIQPMATVQLQQPS</sequence>
<feature type="domain" description="PHD-type" evidence="12">
    <location>
        <begin position="300"/>
        <end position="360"/>
    </location>
</feature>
<dbReference type="PANTHER" id="PTHR45888:SF5">
    <property type="entry name" value="D4, ISOFORM A"/>
    <property type="match status" value="1"/>
</dbReference>
<dbReference type="InParanoid" id="A0A6P8I116"/>
<gene>
    <name evidence="15" type="primary">LOC116295017</name>
</gene>
<reference evidence="15" key="1">
    <citation type="submission" date="2025-08" db="UniProtKB">
        <authorList>
            <consortium name="RefSeq"/>
        </authorList>
    </citation>
    <scope>IDENTIFICATION</scope>
    <source>
        <tissue evidence="15">Tentacle</tissue>
    </source>
</reference>
<dbReference type="Gene3D" id="3.30.40.10">
    <property type="entry name" value="Zinc/RING finger domain, C3HC4 (zinc finger)"/>
    <property type="match status" value="1"/>
</dbReference>
<keyword evidence="5 10" id="KW-0863">Zinc-finger</keyword>
<comment type="similarity">
    <text evidence="2">Belongs to the requiem/DPF family.</text>
</comment>
<comment type="subcellular location">
    <subcellularLocation>
        <location evidence="1">Nucleus</location>
    </subcellularLocation>
</comment>
<dbReference type="FunCoup" id="A0A6P8I116">
    <property type="interactions" value="2827"/>
</dbReference>
<dbReference type="InterPro" id="IPR013087">
    <property type="entry name" value="Znf_C2H2_type"/>
</dbReference>
<dbReference type="InterPro" id="IPR001965">
    <property type="entry name" value="Znf_PHD"/>
</dbReference>
<dbReference type="RefSeq" id="XP_031558575.1">
    <property type="nucleotide sequence ID" value="XM_031702715.1"/>
</dbReference>
<evidence type="ECO:0000256" key="3">
    <source>
        <dbReference type="ARBA" id="ARBA00022723"/>
    </source>
</evidence>
<evidence type="ECO:0000256" key="2">
    <source>
        <dbReference type="ARBA" id="ARBA00010539"/>
    </source>
</evidence>
<keyword evidence="14" id="KW-1185">Reference proteome</keyword>
<evidence type="ECO:0000313" key="15">
    <source>
        <dbReference type="RefSeq" id="XP_031558575.1"/>
    </source>
</evidence>
<dbReference type="CDD" id="cd15530">
    <property type="entry name" value="PHD2_d4"/>
    <property type="match status" value="1"/>
</dbReference>
<keyword evidence="6" id="KW-0862">Zinc</keyword>
<keyword evidence="7" id="KW-0805">Transcription regulation</keyword>
<feature type="compositionally biased region" description="Acidic residues" evidence="11">
    <location>
        <begin position="144"/>
        <end position="162"/>
    </location>
</feature>
<evidence type="ECO:0000256" key="10">
    <source>
        <dbReference type="PROSITE-ProRule" id="PRU00042"/>
    </source>
</evidence>
<keyword evidence="3" id="KW-0479">Metal-binding</keyword>
<dbReference type="GO" id="GO:0008270">
    <property type="term" value="F:zinc ion binding"/>
    <property type="evidence" value="ECO:0007669"/>
    <property type="project" value="UniProtKB-KW"/>
</dbReference>
<keyword evidence="9" id="KW-0539">Nucleus</keyword>
<organism evidence="14 15">
    <name type="scientific">Actinia tenebrosa</name>
    <name type="common">Australian red waratah sea anemone</name>
    <dbReference type="NCBI Taxonomy" id="6105"/>
    <lineage>
        <taxon>Eukaryota</taxon>
        <taxon>Metazoa</taxon>
        <taxon>Cnidaria</taxon>
        <taxon>Anthozoa</taxon>
        <taxon>Hexacorallia</taxon>
        <taxon>Actiniaria</taxon>
        <taxon>Actiniidae</taxon>
        <taxon>Actinia</taxon>
    </lineage>
</organism>
<dbReference type="SMART" id="SM00249">
    <property type="entry name" value="PHD"/>
    <property type="match status" value="2"/>
</dbReference>
<feature type="compositionally biased region" description="Polar residues" evidence="11">
    <location>
        <begin position="115"/>
        <end position="126"/>
    </location>
</feature>
<dbReference type="GO" id="GO:0005634">
    <property type="term" value="C:nucleus"/>
    <property type="evidence" value="ECO:0007669"/>
    <property type="project" value="UniProtKB-SubCell"/>
</dbReference>
<evidence type="ECO:0000256" key="8">
    <source>
        <dbReference type="ARBA" id="ARBA00023163"/>
    </source>
</evidence>
<dbReference type="PROSITE" id="PS00028">
    <property type="entry name" value="ZINC_FINGER_C2H2_1"/>
    <property type="match status" value="1"/>
</dbReference>
<dbReference type="Pfam" id="PF00628">
    <property type="entry name" value="PHD"/>
    <property type="match status" value="2"/>
</dbReference>
<dbReference type="OrthoDB" id="1903104at2759"/>
<evidence type="ECO:0000259" key="13">
    <source>
        <dbReference type="PROSITE" id="PS50157"/>
    </source>
</evidence>
<evidence type="ECO:0000256" key="11">
    <source>
        <dbReference type="SAM" id="MobiDB-lite"/>
    </source>
</evidence>
<dbReference type="InterPro" id="IPR025750">
    <property type="entry name" value="DPF1-3_N"/>
</dbReference>
<dbReference type="Proteomes" id="UP000515163">
    <property type="component" value="Unplaced"/>
</dbReference>
<dbReference type="SUPFAM" id="SSF57903">
    <property type="entry name" value="FYVE/PHD zinc finger"/>
    <property type="match status" value="2"/>
</dbReference>
<feature type="region of interest" description="Disordered" evidence="11">
    <location>
        <begin position="248"/>
        <end position="283"/>
    </location>
</feature>
<dbReference type="CDD" id="cd15619">
    <property type="entry name" value="PHD1_d4"/>
    <property type="match status" value="1"/>
</dbReference>
<evidence type="ECO:0000259" key="12">
    <source>
        <dbReference type="PROSITE" id="PS50016"/>
    </source>
</evidence>
<dbReference type="FunFam" id="3.30.40.10:FF:000005">
    <property type="entry name" value="zinc finger protein isoform X1"/>
    <property type="match status" value="1"/>
</dbReference>
<evidence type="ECO:0000256" key="1">
    <source>
        <dbReference type="ARBA" id="ARBA00004123"/>
    </source>
</evidence>
<proteinExistence type="inferred from homology"/>
<keyword evidence="4" id="KW-0677">Repeat</keyword>
<dbReference type="PANTHER" id="PTHR45888">
    <property type="entry name" value="HL01030P-RELATED"/>
    <property type="match status" value="1"/>
</dbReference>
<name>A0A6P8I116_ACTTE</name>
<feature type="domain" description="PHD-type" evidence="12">
    <location>
        <begin position="357"/>
        <end position="407"/>
    </location>
</feature>
<evidence type="ECO:0000256" key="7">
    <source>
        <dbReference type="ARBA" id="ARBA00023015"/>
    </source>
</evidence>
<dbReference type="AlphaFoldDB" id="A0A6P8I116"/>
<feature type="compositionally biased region" description="Basic residues" evidence="11">
    <location>
        <begin position="166"/>
        <end position="178"/>
    </location>
</feature>
<accession>A0A6P8I116</accession>
<dbReference type="PROSITE" id="PS50157">
    <property type="entry name" value="ZINC_FINGER_C2H2_2"/>
    <property type="match status" value="1"/>
</dbReference>
<dbReference type="InterPro" id="IPR011011">
    <property type="entry name" value="Znf_FYVE_PHD"/>
</dbReference>
<dbReference type="GeneID" id="116295017"/>
<evidence type="ECO:0000256" key="9">
    <source>
        <dbReference type="ARBA" id="ARBA00023242"/>
    </source>
</evidence>
<evidence type="ECO:0000256" key="6">
    <source>
        <dbReference type="ARBA" id="ARBA00022833"/>
    </source>
</evidence>
<feature type="compositionally biased region" description="Polar residues" evidence="11">
    <location>
        <begin position="251"/>
        <end position="268"/>
    </location>
</feature>
<feature type="domain" description="C2H2-type" evidence="13">
    <location>
        <begin position="223"/>
        <end position="252"/>
    </location>
</feature>
<protein>
    <submittedName>
        <fullName evidence="15">Zinc finger protein ubi-d4 B-like isoform X1</fullName>
    </submittedName>
</protein>
<feature type="region of interest" description="Disordered" evidence="11">
    <location>
        <begin position="89"/>
        <end position="178"/>
    </location>
</feature>
<evidence type="ECO:0000313" key="14">
    <source>
        <dbReference type="Proteomes" id="UP000515163"/>
    </source>
</evidence>
<dbReference type="PROSITE" id="PS50016">
    <property type="entry name" value="ZF_PHD_2"/>
    <property type="match status" value="2"/>
</dbReference>
<dbReference type="KEGG" id="aten:116295017"/>